<dbReference type="PANTHER" id="PTHR31973">
    <property type="entry name" value="POLYPROTEIN, PUTATIVE-RELATED"/>
    <property type="match status" value="1"/>
</dbReference>
<evidence type="ECO:0000313" key="2">
    <source>
        <dbReference type="Proteomes" id="UP000235145"/>
    </source>
</evidence>
<evidence type="ECO:0008006" key="3">
    <source>
        <dbReference type="Google" id="ProtNLM"/>
    </source>
</evidence>
<proteinExistence type="predicted"/>
<protein>
    <recommendedName>
        <fullName evidence="3">Transposase MuDR plant domain-containing protein</fullName>
    </recommendedName>
</protein>
<keyword evidence="2" id="KW-1185">Reference proteome</keyword>
<organism evidence="1 2">
    <name type="scientific">Lactuca sativa</name>
    <name type="common">Garden lettuce</name>
    <dbReference type="NCBI Taxonomy" id="4236"/>
    <lineage>
        <taxon>Eukaryota</taxon>
        <taxon>Viridiplantae</taxon>
        <taxon>Streptophyta</taxon>
        <taxon>Embryophyta</taxon>
        <taxon>Tracheophyta</taxon>
        <taxon>Spermatophyta</taxon>
        <taxon>Magnoliopsida</taxon>
        <taxon>eudicotyledons</taxon>
        <taxon>Gunneridae</taxon>
        <taxon>Pentapetalae</taxon>
        <taxon>asterids</taxon>
        <taxon>campanulids</taxon>
        <taxon>Asterales</taxon>
        <taxon>Asteraceae</taxon>
        <taxon>Cichorioideae</taxon>
        <taxon>Cichorieae</taxon>
        <taxon>Lactucinae</taxon>
        <taxon>Lactuca</taxon>
    </lineage>
</organism>
<dbReference type="EMBL" id="NBSK02000001">
    <property type="protein sequence ID" value="KAJ0226798.1"/>
    <property type="molecule type" value="Genomic_DNA"/>
</dbReference>
<dbReference type="PANTHER" id="PTHR31973:SF187">
    <property type="entry name" value="MUTATOR TRANSPOSASE MUDRA PROTEIN"/>
    <property type="match status" value="1"/>
</dbReference>
<dbReference type="AlphaFoldDB" id="A0A9R1WMI4"/>
<name>A0A9R1WMI4_LACSA</name>
<sequence length="660" mass="76087">MASSEEEWNDQFVALNEPFARLNEMDFELHGIYMDHEPKDEFVRTLDKCKDKFLNVLLNDANLRNACMSDEMRARVYHENDWESDKDDEQEVQPKYRVHDPNIKWDKMEPKLGDIFKSAEQLKFCIANYVVSHGYQFYFAKCDTITIIAKCGKINEDNQCPLRLYVAWMYKERLLQIKTMTMIHKCSRSFTFGSIVFPEWVGRHYMTKIANKPKIKLREMISDIKRTFRCDVSIGQCRRAKKWVKELIEGKLIKHYARIWDYSYELLRSNPGSTCKVSVINNPDGKRYFHRFYICFKALGSGWKSGCRKVIGLDGCFLKGEVKDVENKPNWTWFLELIRDDLMLDGGRGLGLLEAVKDILPHVEHRQYARHIYANFKKAYTGLEFKRLLWASTMSCVEGDFKKHMGEIKKLSPGANFRFWMVIHSQGSVFEARFNYESLKGGGKGKKRVDKGQVQIEGQKLVGEGKNQENGQQEVDEGMVNQVIDEVVEGKSKSRKLSEILDDVEDGINEILRDIQEKEPEFLKGNVDNVIPKKIQLNEEDVAMLLELGYNIGEIKGSQGITMPLDDMSPELEFQEGHPDDVEVFVDDGGVDAGEEAWSEGIEAVVEGVDDRINNLPNLSTKPVHKKRKPSERILKLKLKKTVYDKDGSGSSATKLFKLD</sequence>
<comment type="caution">
    <text evidence="1">The sequence shown here is derived from an EMBL/GenBank/DDBJ whole genome shotgun (WGS) entry which is preliminary data.</text>
</comment>
<dbReference type="Proteomes" id="UP000235145">
    <property type="component" value="Unassembled WGS sequence"/>
</dbReference>
<evidence type="ECO:0000313" key="1">
    <source>
        <dbReference type="EMBL" id="KAJ0226798.1"/>
    </source>
</evidence>
<gene>
    <name evidence="1" type="ORF">LSAT_V11C100017470</name>
</gene>
<reference evidence="1 2" key="1">
    <citation type="journal article" date="2017" name="Nat. Commun.">
        <title>Genome assembly with in vitro proximity ligation data and whole-genome triplication in lettuce.</title>
        <authorList>
            <person name="Reyes-Chin-Wo S."/>
            <person name="Wang Z."/>
            <person name="Yang X."/>
            <person name="Kozik A."/>
            <person name="Arikit S."/>
            <person name="Song C."/>
            <person name="Xia L."/>
            <person name="Froenicke L."/>
            <person name="Lavelle D.O."/>
            <person name="Truco M.J."/>
            <person name="Xia R."/>
            <person name="Zhu S."/>
            <person name="Xu C."/>
            <person name="Xu H."/>
            <person name="Xu X."/>
            <person name="Cox K."/>
            <person name="Korf I."/>
            <person name="Meyers B.C."/>
            <person name="Michelmore R.W."/>
        </authorList>
    </citation>
    <scope>NUCLEOTIDE SEQUENCE [LARGE SCALE GENOMIC DNA]</scope>
    <source>
        <strain evidence="2">cv. Salinas</strain>
        <tissue evidence="1">Seedlings</tissue>
    </source>
</reference>
<accession>A0A9R1WMI4</accession>